<dbReference type="Proteomes" id="UP001283361">
    <property type="component" value="Unassembled WGS sequence"/>
</dbReference>
<name>A0AAE1CWF6_9GAST</name>
<proteinExistence type="predicted"/>
<evidence type="ECO:0000313" key="2">
    <source>
        <dbReference type="EMBL" id="KAK3740777.1"/>
    </source>
</evidence>
<reference evidence="2" key="1">
    <citation type="journal article" date="2023" name="G3 (Bethesda)">
        <title>A reference genome for the long-term kleptoplast-retaining sea slug Elysia crispata morphotype clarki.</title>
        <authorList>
            <person name="Eastman K.E."/>
            <person name="Pendleton A.L."/>
            <person name="Shaikh M.A."/>
            <person name="Suttiyut T."/>
            <person name="Ogas R."/>
            <person name="Tomko P."/>
            <person name="Gavelis G."/>
            <person name="Widhalm J.R."/>
            <person name="Wisecaver J.H."/>
        </authorList>
    </citation>
    <scope>NUCLEOTIDE SEQUENCE</scope>
    <source>
        <strain evidence="2">ECLA1</strain>
    </source>
</reference>
<keyword evidence="3" id="KW-1185">Reference proteome</keyword>
<comment type="caution">
    <text evidence="2">The sequence shown here is derived from an EMBL/GenBank/DDBJ whole genome shotgun (WGS) entry which is preliminary data.</text>
</comment>
<feature type="region of interest" description="Disordered" evidence="1">
    <location>
        <begin position="23"/>
        <end position="65"/>
    </location>
</feature>
<dbReference type="EMBL" id="JAWDGP010006461">
    <property type="protein sequence ID" value="KAK3740777.1"/>
    <property type="molecule type" value="Genomic_DNA"/>
</dbReference>
<gene>
    <name evidence="2" type="ORF">RRG08_005106</name>
</gene>
<accession>A0AAE1CWF6</accession>
<dbReference type="AlphaFoldDB" id="A0AAE1CWF6"/>
<protein>
    <submittedName>
        <fullName evidence="2">Uncharacterized protein</fullName>
    </submittedName>
</protein>
<feature type="compositionally biased region" description="Basic and acidic residues" evidence="1">
    <location>
        <begin position="23"/>
        <end position="37"/>
    </location>
</feature>
<evidence type="ECO:0000313" key="3">
    <source>
        <dbReference type="Proteomes" id="UP001283361"/>
    </source>
</evidence>
<evidence type="ECO:0000256" key="1">
    <source>
        <dbReference type="SAM" id="MobiDB-lite"/>
    </source>
</evidence>
<sequence length="321" mass="35782">MVCNTTTCHYTALSYRESSVRVDSTKSHRATRQHDITPRCPAGKVQSGESSVRVDSTKSHRATRQHDNMTLHRAVLQGKFSPGGGYRGRRGAGWLDEPNAPVCLSRCWEFEAVTEFTESPALVTARGLGPSETRDGSIHETVRHGHGLRVSGRPRLGRTYHEQEIFTASTSRVQIVHGRWTELAMASFGADGEESEVCGMYLFLRLACAITEINLSGLRDFRASLSRDQINLQTCRYAVSGQAERMGRGEEGRPWGDRVTRLRMSKLNVVLSRNTSTSGTGAAWRLDSSTVARRPEDVTRIIILDLDWVTGFPVMSPFFMY</sequence>
<organism evidence="2 3">
    <name type="scientific">Elysia crispata</name>
    <name type="common">lettuce slug</name>
    <dbReference type="NCBI Taxonomy" id="231223"/>
    <lineage>
        <taxon>Eukaryota</taxon>
        <taxon>Metazoa</taxon>
        <taxon>Spiralia</taxon>
        <taxon>Lophotrochozoa</taxon>
        <taxon>Mollusca</taxon>
        <taxon>Gastropoda</taxon>
        <taxon>Heterobranchia</taxon>
        <taxon>Euthyneura</taxon>
        <taxon>Panpulmonata</taxon>
        <taxon>Sacoglossa</taxon>
        <taxon>Placobranchoidea</taxon>
        <taxon>Plakobranchidae</taxon>
        <taxon>Elysia</taxon>
    </lineage>
</organism>